<name>A0A074ZQW2_AURSE</name>
<feature type="transmembrane region" description="Helical" evidence="8">
    <location>
        <begin position="174"/>
        <end position="192"/>
    </location>
</feature>
<dbReference type="Pfam" id="PF02417">
    <property type="entry name" value="Chromate_transp"/>
    <property type="match status" value="2"/>
</dbReference>
<keyword evidence="4 8" id="KW-0812">Transmembrane</keyword>
<evidence type="ECO:0000256" key="8">
    <source>
        <dbReference type="SAM" id="Phobius"/>
    </source>
</evidence>
<dbReference type="EMBL" id="KL584749">
    <property type="protein sequence ID" value="KER00667.1"/>
    <property type="molecule type" value="Genomic_DNA"/>
</dbReference>
<evidence type="ECO:0000256" key="6">
    <source>
        <dbReference type="ARBA" id="ARBA00023136"/>
    </source>
</evidence>
<sequence>MPFSFHSVYEHQRDETNACKPNTQHLLFRLADVFMRTWDLGFTSFGGPPVHFQILHQRFVESKGGYAAWVSDQTYHEVFAVSQALPGPASTKMLFNLVMYHAGLVCAIFAFFLWSLPGALGMFLLSIGVGKIGEVLPGPVYGLLSGLNASTVGIIALAAVQLGTKAITDPLSRILVIFGACAGLCYTALWYFPALVGIGGVIAVIWDLYLSRAINKLLAKQRQKRTNLQRAAEENLEDTTTSSIPLQNMTASESSQRRTATPSTQDPPSKTSVTNTETANEITLQTPDHQDHTYTFSLYPSLAIIIIFFASFALFLPLRGVISPPPVVLNLFTNMYLAGTIIFGGGPVVIPLLREYTVQPGWVSSRDFLIGLAIIQAFPGPNFNFAVYLGALGVKSAGVTGFVGAMLGFFGIFVPGLTLSVGVAGIWQKLRTKAAVASVLRGINATAVGLVFTAVYRLWEIGYLTPDAGRGKSLANDPWWVVVAAVTYSGSAWFRIPPALAVLMGAVLGLCWYGVAGQRILGL</sequence>
<dbReference type="PANTHER" id="PTHR33567:SF3">
    <property type="entry name" value="CHROMATE ION TRANSPORTER (EUROFUNG)"/>
    <property type="match status" value="1"/>
</dbReference>
<evidence type="ECO:0000256" key="1">
    <source>
        <dbReference type="ARBA" id="ARBA00004651"/>
    </source>
</evidence>
<evidence type="ECO:0000313" key="10">
    <source>
        <dbReference type="Proteomes" id="UP000030641"/>
    </source>
</evidence>
<keyword evidence="5 8" id="KW-1133">Transmembrane helix</keyword>
<dbReference type="STRING" id="1043005.A0A074ZQW2"/>
<feature type="region of interest" description="Disordered" evidence="7">
    <location>
        <begin position="229"/>
        <end position="277"/>
    </location>
</feature>
<dbReference type="AlphaFoldDB" id="A0A074ZQW2"/>
<keyword evidence="3" id="KW-1003">Cell membrane</keyword>
<feature type="compositionally biased region" description="Polar residues" evidence="7">
    <location>
        <begin position="238"/>
        <end position="277"/>
    </location>
</feature>
<feature type="transmembrane region" description="Helical" evidence="8">
    <location>
        <begin position="336"/>
        <end position="356"/>
    </location>
</feature>
<gene>
    <name evidence="9" type="ORF">AUEXF2481DRAFT_61301</name>
</gene>
<reference evidence="9 10" key="1">
    <citation type="journal article" date="2014" name="BMC Genomics">
        <title>Genome sequencing of four Aureobasidium pullulans varieties: biotechnological potential, stress tolerance, and description of new species.</title>
        <authorList>
            <person name="Gostin Ar C."/>
            <person name="Ohm R.A."/>
            <person name="Kogej T."/>
            <person name="Sonjak S."/>
            <person name="Turk M."/>
            <person name="Zajc J."/>
            <person name="Zalar P."/>
            <person name="Grube M."/>
            <person name="Sun H."/>
            <person name="Han J."/>
            <person name="Sharma A."/>
            <person name="Chiniquy J."/>
            <person name="Ngan C.Y."/>
            <person name="Lipzen A."/>
            <person name="Barry K."/>
            <person name="Grigoriev I.V."/>
            <person name="Gunde-Cimerman N."/>
        </authorList>
    </citation>
    <scope>NUCLEOTIDE SEQUENCE [LARGE SCALE GENOMIC DNA]</scope>
    <source>
        <strain evidence="9 10">EXF-2481</strain>
    </source>
</reference>
<keyword evidence="6 8" id="KW-0472">Membrane</keyword>
<feature type="transmembrane region" description="Helical" evidence="8">
    <location>
        <begin position="198"/>
        <end position="215"/>
    </location>
</feature>
<dbReference type="OMA" id="VWGMART"/>
<feature type="transmembrane region" description="Helical" evidence="8">
    <location>
        <begin position="102"/>
        <end position="128"/>
    </location>
</feature>
<feature type="transmembrane region" description="Helical" evidence="8">
    <location>
        <begin position="140"/>
        <end position="162"/>
    </location>
</feature>
<accession>A0A074ZQW2</accession>
<comment type="similarity">
    <text evidence="2">Belongs to the chromate ion transporter (CHR) (TC 2.A.51) family.</text>
</comment>
<keyword evidence="10" id="KW-1185">Reference proteome</keyword>
<dbReference type="RefSeq" id="XP_013349183.1">
    <property type="nucleotide sequence ID" value="XM_013493729.1"/>
</dbReference>
<proteinExistence type="inferred from homology"/>
<comment type="subcellular location">
    <subcellularLocation>
        <location evidence="1">Cell membrane</location>
        <topology evidence="1">Multi-pass membrane protein</topology>
    </subcellularLocation>
</comment>
<feature type="transmembrane region" description="Helical" evidence="8">
    <location>
        <begin position="501"/>
        <end position="521"/>
    </location>
</feature>
<evidence type="ECO:0000256" key="4">
    <source>
        <dbReference type="ARBA" id="ARBA00022692"/>
    </source>
</evidence>
<dbReference type="GeneID" id="25369462"/>
<dbReference type="HOGENOM" id="CLU_018106_0_2_1"/>
<feature type="transmembrane region" description="Helical" evidence="8">
    <location>
        <begin position="439"/>
        <end position="459"/>
    </location>
</feature>
<dbReference type="InterPro" id="IPR003370">
    <property type="entry name" value="Chromate_transpt"/>
</dbReference>
<evidence type="ECO:0000256" key="3">
    <source>
        <dbReference type="ARBA" id="ARBA00022475"/>
    </source>
</evidence>
<evidence type="ECO:0000256" key="7">
    <source>
        <dbReference type="SAM" id="MobiDB-lite"/>
    </source>
</evidence>
<feature type="transmembrane region" description="Helical" evidence="8">
    <location>
        <begin position="368"/>
        <end position="390"/>
    </location>
</feature>
<dbReference type="GO" id="GO:0015109">
    <property type="term" value="F:chromate transmembrane transporter activity"/>
    <property type="evidence" value="ECO:0007669"/>
    <property type="project" value="InterPro"/>
</dbReference>
<evidence type="ECO:0000256" key="5">
    <source>
        <dbReference type="ARBA" id="ARBA00022989"/>
    </source>
</evidence>
<evidence type="ECO:0008006" key="11">
    <source>
        <dbReference type="Google" id="ProtNLM"/>
    </source>
</evidence>
<feature type="transmembrane region" description="Helical" evidence="8">
    <location>
        <begin position="296"/>
        <end position="316"/>
    </location>
</feature>
<protein>
    <recommendedName>
        <fullName evidence="11">Chromate ion transporter</fullName>
    </recommendedName>
</protein>
<feature type="transmembrane region" description="Helical" evidence="8">
    <location>
        <begin position="402"/>
        <end position="427"/>
    </location>
</feature>
<dbReference type="Proteomes" id="UP000030641">
    <property type="component" value="Unassembled WGS sequence"/>
</dbReference>
<evidence type="ECO:0000313" key="9">
    <source>
        <dbReference type="EMBL" id="KER00667.1"/>
    </source>
</evidence>
<dbReference type="InParanoid" id="A0A074ZQW2"/>
<dbReference type="PANTHER" id="PTHR33567">
    <property type="entry name" value="CHROMATE ION TRANSPORTER (EUROFUNG)"/>
    <property type="match status" value="1"/>
</dbReference>
<dbReference type="OrthoDB" id="2160638at2759"/>
<evidence type="ECO:0000256" key="2">
    <source>
        <dbReference type="ARBA" id="ARBA00005262"/>
    </source>
</evidence>
<dbReference type="GO" id="GO:0005886">
    <property type="term" value="C:plasma membrane"/>
    <property type="evidence" value="ECO:0007669"/>
    <property type="project" value="UniProtKB-SubCell"/>
</dbReference>
<organism evidence="9 10">
    <name type="scientific">Aureobasidium subglaciale (strain EXF-2481)</name>
    <name type="common">Aureobasidium pullulans var. subglaciale</name>
    <dbReference type="NCBI Taxonomy" id="1043005"/>
    <lineage>
        <taxon>Eukaryota</taxon>
        <taxon>Fungi</taxon>
        <taxon>Dikarya</taxon>
        <taxon>Ascomycota</taxon>
        <taxon>Pezizomycotina</taxon>
        <taxon>Dothideomycetes</taxon>
        <taxon>Dothideomycetidae</taxon>
        <taxon>Dothideales</taxon>
        <taxon>Saccotheciaceae</taxon>
        <taxon>Aureobasidium</taxon>
    </lineage>
</organism>